<dbReference type="Proteomes" id="UP000663193">
    <property type="component" value="Chromosome 10"/>
</dbReference>
<accession>A0A7U2FC26</accession>
<dbReference type="AlphaFoldDB" id="A0A7U2FC26"/>
<protein>
    <submittedName>
        <fullName evidence="1">Uncharacterized protein</fullName>
    </submittedName>
</protein>
<reference evidence="2" key="1">
    <citation type="journal article" date="2021" name="BMC Genomics">
        <title>Chromosome-level genome assembly and manually-curated proteome of model necrotroph Parastagonospora nodorum Sn15 reveals a genome-wide trove of candidate effector homologs, and redundancy of virulence-related functions within an accessory chromosome.</title>
        <authorList>
            <person name="Bertazzoni S."/>
            <person name="Jones D.A.B."/>
            <person name="Phan H.T."/>
            <person name="Tan K.-C."/>
            <person name="Hane J.K."/>
        </authorList>
    </citation>
    <scope>NUCLEOTIDE SEQUENCE [LARGE SCALE GENOMIC DNA]</scope>
    <source>
        <strain evidence="2">SN15 / ATCC MYA-4574 / FGSC 10173)</strain>
    </source>
</reference>
<dbReference type="EMBL" id="CP069032">
    <property type="protein sequence ID" value="QRD00221.1"/>
    <property type="molecule type" value="Genomic_DNA"/>
</dbReference>
<dbReference type="VEuPathDB" id="FungiDB:JI435_414810"/>
<organism evidence="1 2">
    <name type="scientific">Phaeosphaeria nodorum (strain SN15 / ATCC MYA-4574 / FGSC 10173)</name>
    <name type="common">Glume blotch fungus</name>
    <name type="synonym">Parastagonospora nodorum</name>
    <dbReference type="NCBI Taxonomy" id="321614"/>
    <lineage>
        <taxon>Eukaryota</taxon>
        <taxon>Fungi</taxon>
        <taxon>Dikarya</taxon>
        <taxon>Ascomycota</taxon>
        <taxon>Pezizomycotina</taxon>
        <taxon>Dothideomycetes</taxon>
        <taxon>Pleosporomycetidae</taxon>
        <taxon>Pleosporales</taxon>
        <taxon>Pleosporineae</taxon>
        <taxon>Phaeosphaeriaceae</taxon>
        <taxon>Parastagonospora</taxon>
    </lineage>
</organism>
<evidence type="ECO:0000313" key="1">
    <source>
        <dbReference type="EMBL" id="QRD00221.1"/>
    </source>
</evidence>
<name>A0A7U2FC26_PHANO</name>
<evidence type="ECO:0000313" key="2">
    <source>
        <dbReference type="Proteomes" id="UP000663193"/>
    </source>
</evidence>
<proteinExistence type="predicted"/>
<keyword evidence="2" id="KW-1185">Reference proteome</keyword>
<sequence>MFASWLYHFQSALIHGIHSALLGLPRVPFVSLSTFWSGVRRPVIAMAHMELCFSSIPSSFL</sequence>
<gene>
    <name evidence="1" type="ORF">JI435_414810</name>
</gene>